<dbReference type="AlphaFoldDB" id="A5WBZ4"/>
<dbReference type="PANTHER" id="PTHR33451:SF6">
    <property type="entry name" value="NA(+)_H(+) ANTIPORTER NHAC"/>
    <property type="match status" value="1"/>
</dbReference>
<feature type="transmembrane region" description="Helical" evidence="10">
    <location>
        <begin position="43"/>
        <end position="62"/>
    </location>
</feature>
<evidence type="ECO:0000256" key="6">
    <source>
        <dbReference type="ARBA" id="ARBA00022989"/>
    </source>
</evidence>
<keyword evidence="4" id="KW-1003">Cell membrane</keyword>
<comment type="subcellular location">
    <subcellularLocation>
        <location evidence="1">Cell membrane</location>
        <topology evidence="1">Multi-pass membrane protein</topology>
    </subcellularLocation>
</comment>
<evidence type="ECO:0000256" key="1">
    <source>
        <dbReference type="ARBA" id="ARBA00004651"/>
    </source>
</evidence>
<feature type="transmembrane region" description="Helical" evidence="10">
    <location>
        <begin position="106"/>
        <end position="134"/>
    </location>
</feature>
<evidence type="ECO:0000313" key="12">
    <source>
        <dbReference type="EMBL" id="ABQ93185.1"/>
    </source>
</evidence>
<dbReference type="STRING" id="349106.PsycPRwf_0226"/>
<keyword evidence="6 10" id="KW-1133">Transmembrane helix</keyword>
<feature type="transmembrane region" description="Helical" evidence="10">
    <location>
        <begin position="141"/>
        <end position="172"/>
    </location>
</feature>
<evidence type="ECO:0000256" key="10">
    <source>
        <dbReference type="SAM" id="Phobius"/>
    </source>
</evidence>
<accession>A5WBZ4</accession>
<dbReference type="EMBL" id="CP000713">
    <property type="protein sequence ID" value="ABQ93185.1"/>
    <property type="molecule type" value="Genomic_DNA"/>
</dbReference>
<feature type="transmembrane region" description="Helical" evidence="10">
    <location>
        <begin position="262"/>
        <end position="281"/>
    </location>
</feature>
<feature type="compositionally biased region" description="Polar residues" evidence="9">
    <location>
        <begin position="17"/>
        <end position="34"/>
    </location>
</feature>
<feature type="transmembrane region" description="Helical" evidence="10">
    <location>
        <begin position="178"/>
        <end position="196"/>
    </location>
</feature>
<feature type="transmembrane region" description="Helical" evidence="10">
    <location>
        <begin position="342"/>
        <end position="362"/>
    </location>
</feature>
<keyword evidence="2" id="KW-0813">Transport</keyword>
<dbReference type="KEGG" id="prw:PsycPRwf_0226"/>
<dbReference type="InterPro" id="IPR018461">
    <property type="entry name" value="Na/H_Antiport_NhaC-like_C"/>
</dbReference>
<name>A5WBZ4_PSYWF</name>
<feature type="transmembrane region" description="Helical" evidence="10">
    <location>
        <begin position="224"/>
        <end position="242"/>
    </location>
</feature>
<evidence type="ECO:0000256" key="2">
    <source>
        <dbReference type="ARBA" id="ARBA00022448"/>
    </source>
</evidence>
<comment type="similarity">
    <text evidence="8">Belongs to the NhaC Na(+)/H(+) (TC 2.A.35) antiporter family.</text>
</comment>
<evidence type="ECO:0000256" key="3">
    <source>
        <dbReference type="ARBA" id="ARBA00022449"/>
    </source>
</evidence>
<evidence type="ECO:0000256" key="8">
    <source>
        <dbReference type="ARBA" id="ARBA00038435"/>
    </source>
</evidence>
<keyword evidence="3" id="KW-0050">Antiport</keyword>
<dbReference type="NCBIfam" id="TIGR00931">
    <property type="entry name" value="antiport_nhaC"/>
    <property type="match status" value="1"/>
</dbReference>
<reference evidence="12" key="1">
    <citation type="submission" date="2007-05" db="EMBL/GenBank/DDBJ databases">
        <title>Complete sequence of chromosome of Psychrobacter sp. PRwf-1.</title>
        <authorList>
            <consortium name="US DOE Joint Genome Institute"/>
            <person name="Copeland A."/>
            <person name="Lucas S."/>
            <person name="Lapidus A."/>
            <person name="Barry K."/>
            <person name="Detter J.C."/>
            <person name="Glavina del Rio T."/>
            <person name="Hammon N."/>
            <person name="Israni S."/>
            <person name="Dalin E."/>
            <person name="Tice H."/>
            <person name="Pitluck S."/>
            <person name="Chain P."/>
            <person name="Malfatti S."/>
            <person name="Shin M."/>
            <person name="Vergez L."/>
            <person name="Schmutz J."/>
            <person name="Larimer F."/>
            <person name="Land M."/>
            <person name="Hauser L."/>
            <person name="Kyrpides N."/>
            <person name="Kim E."/>
            <person name="Tiedje J."/>
            <person name="Richardson P."/>
        </authorList>
    </citation>
    <scope>NUCLEOTIDE SEQUENCE [LARGE SCALE GENOMIC DNA]</scope>
    <source>
        <strain evidence="12">PRwf-1</strain>
    </source>
</reference>
<dbReference type="InterPro" id="IPR004770">
    <property type="entry name" value="Na/H_antiport_NhaC"/>
</dbReference>
<feature type="transmembrane region" description="Helical" evidence="10">
    <location>
        <begin position="466"/>
        <end position="487"/>
    </location>
</feature>
<dbReference type="PANTHER" id="PTHR33451">
    <property type="entry name" value="MALATE-2H(+)/NA(+)-LACTATE ANTIPORTER"/>
    <property type="match status" value="1"/>
</dbReference>
<protein>
    <submittedName>
        <fullName evidence="12">Transporter, NhaC family</fullName>
    </submittedName>
</protein>
<feature type="domain" description="Na+/H+ antiporter NhaC-like C-terminal" evidence="11">
    <location>
        <begin position="192"/>
        <end position="485"/>
    </location>
</feature>
<gene>
    <name evidence="12" type="ordered locus">PsycPRwf_0226</name>
</gene>
<evidence type="ECO:0000256" key="9">
    <source>
        <dbReference type="SAM" id="MobiDB-lite"/>
    </source>
</evidence>
<keyword evidence="5 10" id="KW-0812">Transmembrane</keyword>
<feature type="transmembrane region" description="Helical" evidence="10">
    <location>
        <begin position="69"/>
        <end position="86"/>
    </location>
</feature>
<feature type="transmembrane region" description="Helical" evidence="10">
    <location>
        <begin position="382"/>
        <end position="400"/>
    </location>
</feature>
<evidence type="ECO:0000256" key="7">
    <source>
        <dbReference type="ARBA" id="ARBA00023136"/>
    </source>
</evidence>
<dbReference type="GO" id="GO:0005886">
    <property type="term" value="C:plasma membrane"/>
    <property type="evidence" value="ECO:0007669"/>
    <property type="project" value="UniProtKB-SubCell"/>
</dbReference>
<dbReference type="HOGENOM" id="CLU_033405_1_0_6"/>
<evidence type="ECO:0000256" key="4">
    <source>
        <dbReference type="ARBA" id="ARBA00022475"/>
    </source>
</evidence>
<dbReference type="InterPro" id="IPR052180">
    <property type="entry name" value="NhaC_Na-H+_Antiporter"/>
</dbReference>
<dbReference type="GO" id="GO:0015297">
    <property type="term" value="F:antiporter activity"/>
    <property type="evidence" value="ECO:0007669"/>
    <property type="project" value="UniProtKB-KW"/>
</dbReference>
<sequence>MSSNTPAQPDHTDSTHHAQSTPNPAFTQLSSHSPQPEPQLSPIQAFVMAGCVVLIMGVTMIGFGWVPHLSLLLAICFLLLMGRLRGLSFTHLQSAMTDGVVSGSGAIYLFFFIGLMVAALMMSGAIPTLMYFGFELISPRFYYISAFVLTSIIGIALGSSLTTVATLGVAFIGMSNAFDANVAIAAGAVVSGAFFGDKMSPLSDTGTIASSVVGIDLFEHLRNMMYTTVPAWIISVLLFWMLTGPMQIANLGQVTVLQNQLVASGLVHSYAVLPFVVLIVLAMFRVNAIYTIICTIISALMITYIHSSPSIEQLGGYLFAGYAPASNLELGEVGSMLTRGGIQSMFFTQTIVILALSLGGLLKKLGILPALLAGVRDKLTTAGQAIFAAAMSALSINVLIGEQYLSILLSGTAFRPTFERLSLHPKNLSRTIEDAGTVINPLVPWSVCGVFISQALEVPVLEYLPYAFFCYLSLLLTILFGFSGVTISRLDKQA</sequence>
<evidence type="ECO:0000256" key="5">
    <source>
        <dbReference type="ARBA" id="ARBA00022692"/>
    </source>
</evidence>
<evidence type="ECO:0000259" key="11">
    <source>
        <dbReference type="Pfam" id="PF03553"/>
    </source>
</evidence>
<dbReference type="Pfam" id="PF03553">
    <property type="entry name" value="Na_H_antiporter"/>
    <property type="match status" value="1"/>
</dbReference>
<organism evidence="12">
    <name type="scientific">Psychrobacter sp. (strain PRwf-1)</name>
    <dbReference type="NCBI Taxonomy" id="349106"/>
    <lineage>
        <taxon>Bacteria</taxon>
        <taxon>Pseudomonadati</taxon>
        <taxon>Pseudomonadota</taxon>
        <taxon>Gammaproteobacteria</taxon>
        <taxon>Moraxellales</taxon>
        <taxon>Moraxellaceae</taxon>
        <taxon>Psychrobacter</taxon>
    </lineage>
</organism>
<dbReference type="eggNOG" id="COG1757">
    <property type="taxonomic scope" value="Bacteria"/>
</dbReference>
<keyword evidence="7 10" id="KW-0472">Membrane</keyword>
<feature type="transmembrane region" description="Helical" evidence="10">
    <location>
        <begin position="288"/>
        <end position="307"/>
    </location>
</feature>
<feature type="region of interest" description="Disordered" evidence="9">
    <location>
        <begin position="1"/>
        <end position="37"/>
    </location>
</feature>
<proteinExistence type="inferred from homology"/>